<organism evidence="2 3">
    <name type="scientific">Mucilaginibacter mali</name>
    <dbReference type="NCBI Taxonomy" id="2740462"/>
    <lineage>
        <taxon>Bacteria</taxon>
        <taxon>Pseudomonadati</taxon>
        <taxon>Bacteroidota</taxon>
        <taxon>Sphingobacteriia</taxon>
        <taxon>Sphingobacteriales</taxon>
        <taxon>Sphingobacteriaceae</taxon>
        <taxon>Mucilaginibacter</taxon>
    </lineage>
</organism>
<reference evidence="2 3" key="1">
    <citation type="submission" date="2020-05" db="EMBL/GenBank/DDBJ databases">
        <title>Mucilaginibacter mali sp. nov.</title>
        <authorList>
            <person name="Kim H.S."/>
            <person name="Lee K.C."/>
            <person name="Suh M.K."/>
            <person name="Kim J.-S."/>
            <person name="Han K.-I."/>
            <person name="Eom M.K."/>
            <person name="Shin Y.K."/>
            <person name="Lee J.-S."/>
        </authorList>
    </citation>
    <scope>NUCLEOTIDE SEQUENCE [LARGE SCALE GENOMIC DNA]</scope>
    <source>
        <strain evidence="2 3">G2-14</strain>
    </source>
</reference>
<dbReference type="Proteomes" id="UP000505355">
    <property type="component" value="Chromosome"/>
</dbReference>
<dbReference type="KEGG" id="mmab:HQ865_20015"/>
<feature type="signal peptide" evidence="1">
    <location>
        <begin position="1"/>
        <end position="18"/>
    </location>
</feature>
<dbReference type="AlphaFoldDB" id="A0A7D4QHG8"/>
<evidence type="ECO:0000313" key="2">
    <source>
        <dbReference type="EMBL" id="QKJ31952.1"/>
    </source>
</evidence>
<name>A0A7D4QHG8_9SPHI</name>
<dbReference type="EMBL" id="CP054139">
    <property type="protein sequence ID" value="QKJ31952.1"/>
    <property type="molecule type" value="Genomic_DNA"/>
</dbReference>
<evidence type="ECO:0000313" key="3">
    <source>
        <dbReference type="Proteomes" id="UP000505355"/>
    </source>
</evidence>
<protein>
    <recommendedName>
        <fullName evidence="4">Alpha/beta hydrolase</fullName>
    </recommendedName>
</protein>
<evidence type="ECO:0008006" key="4">
    <source>
        <dbReference type="Google" id="ProtNLM"/>
    </source>
</evidence>
<sequence length="437" mass="48837">MRYLFFLFIILQASISLAQTDSIQTIRCDADTIRSYSLLLPKNYQKQQKYPVIFLFDPAARGKMVVGLYRKAATEYGFILIASNNSRNGPMGESLNAATAMFTDAFKKYSIDERQVYLAGFSGGARVATTIGLQSGGITGIIACSAGFSEPIPKAKLPWTLAAIAGNQDFNYVELQQVVQTLQSSGSVSALQMFAGPHRWPPVDVFMSALLWSLLQHQKQSNEDKIVQYRALIDGLIGQNISVATKANLYRQYLSIKQDADYAEKLKALETSAGYRDELAQEKQLMIKENACQQKIAEAFQQIITANTTAIKTKGWWKNELASLNKMLLSHLPADSNYVARQKAFIIANAAESFGNYYSAKRYDTAAELLTVSEVFEPENPLVYYRHALLVAADKDESGTLYYLKQAISHNFSKQPLRTEPAFGFLRDNKKFQSLVY</sequence>
<dbReference type="Gene3D" id="3.40.50.1820">
    <property type="entry name" value="alpha/beta hydrolase"/>
    <property type="match status" value="1"/>
</dbReference>
<evidence type="ECO:0000256" key="1">
    <source>
        <dbReference type="SAM" id="SignalP"/>
    </source>
</evidence>
<dbReference type="InterPro" id="IPR029058">
    <property type="entry name" value="AB_hydrolase_fold"/>
</dbReference>
<dbReference type="RefSeq" id="WP_173416606.1">
    <property type="nucleotide sequence ID" value="NZ_CP054139.1"/>
</dbReference>
<feature type="chain" id="PRO_5028920617" description="Alpha/beta hydrolase" evidence="1">
    <location>
        <begin position="19"/>
        <end position="437"/>
    </location>
</feature>
<proteinExistence type="predicted"/>
<keyword evidence="3" id="KW-1185">Reference proteome</keyword>
<keyword evidence="1" id="KW-0732">Signal</keyword>
<dbReference type="SUPFAM" id="SSF53474">
    <property type="entry name" value="alpha/beta-Hydrolases"/>
    <property type="match status" value="1"/>
</dbReference>
<accession>A0A7D4QHG8</accession>
<gene>
    <name evidence="2" type="ORF">HQ865_20015</name>
</gene>